<dbReference type="HOGENOM" id="CLU_079551_0_0_11"/>
<evidence type="ECO:0000256" key="1">
    <source>
        <dbReference type="ARBA" id="ARBA00004141"/>
    </source>
</evidence>
<evidence type="ECO:0000259" key="7">
    <source>
        <dbReference type="Pfam" id="PF12698"/>
    </source>
</evidence>
<organism evidence="8 9">
    <name type="scientific">Scardovia inopinata F0304</name>
    <dbReference type="NCBI Taxonomy" id="641146"/>
    <lineage>
        <taxon>Bacteria</taxon>
        <taxon>Bacillati</taxon>
        <taxon>Actinomycetota</taxon>
        <taxon>Actinomycetes</taxon>
        <taxon>Bifidobacteriales</taxon>
        <taxon>Bifidobacteriaceae</taxon>
        <taxon>Scardovia</taxon>
    </lineage>
</organism>
<gene>
    <name evidence="8" type="ORF">HMPREF9020_00837</name>
</gene>
<comment type="caution">
    <text evidence="8">The sequence shown here is derived from an EMBL/GenBank/DDBJ whole genome shotgun (WGS) entry which is preliminary data.</text>
</comment>
<dbReference type="EMBL" id="ADCX01000004">
    <property type="protein sequence ID" value="EFG27198.1"/>
    <property type="molecule type" value="Genomic_DNA"/>
</dbReference>
<dbReference type="AlphaFoldDB" id="W5IJL4"/>
<feature type="transmembrane region" description="Helical" evidence="6">
    <location>
        <begin position="185"/>
        <end position="204"/>
    </location>
</feature>
<feature type="domain" description="ABC-2 type transporter transmembrane" evidence="7">
    <location>
        <begin position="69"/>
        <end position="286"/>
    </location>
</feature>
<keyword evidence="9" id="KW-1185">Reference proteome</keyword>
<comment type="subcellular location">
    <subcellularLocation>
        <location evidence="1">Membrane</location>
        <topology evidence="1">Multi-pass membrane protein</topology>
    </subcellularLocation>
</comment>
<dbReference type="PANTHER" id="PTHR43229">
    <property type="entry name" value="NODULATION PROTEIN J"/>
    <property type="match status" value="1"/>
</dbReference>
<feature type="transmembrane region" description="Helical" evidence="6">
    <location>
        <begin position="267"/>
        <end position="289"/>
    </location>
</feature>
<protein>
    <recommendedName>
        <fullName evidence="7">ABC-2 type transporter transmembrane domain-containing protein</fullName>
    </recommendedName>
</protein>
<evidence type="ECO:0000313" key="8">
    <source>
        <dbReference type="EMBL" id="EFG27198.1"/>
    </source>
</evidence>
<dbReference type="PIRSF" id="PIRSF006648">
    <property type="entry name" value="DrrB"/>
    <property type="match status" value="1"/>
</dbReference>
<keyword evidence="5" id="KW-0046">Antibiotic resistance</keyword>
<dbReference type="PANTHER" id="PTHR43229:SF3">
    <property type="entry name" value="ABC-TYPE MULTIDRUG TRANSPORT SYSTEM, PERMEASE COMPONENT"/>
    <property type="match status" value="1"/>
</dbReference>
<keyword evidence="4 6" id="KW-0472">Membrane</keyword>
<dbReference type="RefSeq" id="WP_006293202.1">
    <property type="nucleotide sequence ID" value="NZ_GG770225.1"/>
</dbReference>
<feature type="transmembrane region" description="Helical" evidence="6">
    <location>
        <begin position="113"/>
        <end position="142"/>
    </location>
</feature>
<dbReference type="GO" id="GO:0043190">
    <property type="term" value="C:ATP-binding cassette (ABC) transporter complex"/>
    <property type="evidence" value="ECO:0007669"/>
    <property type="project" value="InterPro"/>
</dbReference>
<dbReference type="Pfam" id="PF12698">
    <property type="entry name" value="ABC2_membrane_3"/>
    <property type="match status" value="1"/>
</dbReference>
<keyword evidence="3 6" id="KW-1133">Transmembrane helix</keyword>
<evidence type="ECO:0000256" key="3">
    <source>
        <dbReference type="ARBA" id="ARBA00022989"/>
    </source>
</evidence>
<evidence type="ECO:0000256" key="6">
    <source>
        <dbReference type="SAM" id="Phobius"/>
    </source>
</evidence>
<accession>W5IJL4</accession>
<dbReference type="GO" id="GO:0046677">
    <property type="term" value="P:response to antibiotic"/>
    <property type="evidence" value="ECO:0007669"/>
    <property type="project" value="UniProtKB-KW"/>
</dbReference>
<evidence type="ECO:0000256" key="4">
    <source>
        <dbReference type="ARBA" id="ARBA00023136"/>
    </source>
</evidence>
<dbReference type="GO" id="GO:0140359">
    <property type="term" value="F:ABC-type transporter activity"/>
    <property type="evidence" value="ECO:0007669"/>
    <property type="project" value="InterPro"/>
</dbReference>
<evidence type="ECO:0000313" key="9">
    <source>
        <dbReference type="Proteomes" id="UP000005777"/>
    </source>
</evidence>
<keyword evidence="2 6" id="KW-0812">Transmembrane</keyword>
<name>W5IJL4_SCAIO</name>
<evidence type="ECO:0000256" key="5">
    <source>
        <dbReference type="ARBA" id="ARBA00023251"/>
    </source>
</evidence>
<dbReference type="Proteomes" id="UP000005777">
    <property type="component" value="Unassembled WGS sequence"/>
</dbReference>
<sequence>MYTYFSLTKRNITLFFKDKGMFYSSLITPAILLVLYVTFLGKVYRSNYSSAIPRGITIPSAVLDTLVSSQLSSSLLAVSCITVAFASNMLMVQDKANKTITDLTVSPVKRTTLGIAYLSATFLSTLIVNLTGMVMCLCYMVWTGWEFSFHNLALITGDVILLTFFGTVLSSIINFPLSTHGQISAVSSIVSAGYGFICGAYMPMSLFPSGLRTVLTYLPNTYGTALLRTHIMGDALQQAGEQKIPGAVLDQIKKSTDYTILFRGHAVSVPAMVLIMMAAVVICLLIFVIQNLTVREKS</sequence>
<dbReference type="InterPro" id="IPR051784">
    <property type="entry name" value="Nod_factor_ABC_transporter"/>
</dbReference>
<reference evidence="8 9" key="1">
    <citation type="submission" date="2012-01" db="EMBL/GenBank/DDBJ databases">
        <title>The Genome Sequence of Scardovia inopinata F0304.</title>
        <authorList>
            <consortium name="The Broad Institute Genome Sequencing Platform"/>
            <person name="Ward D."/>
            <person name="Earl A."/>
            <person name="Feldgarden M."/>
            <person name="Gevers D."/>
            <person name="Young S."/>
            <person name="Zeng Q."/>
            <person name="Koehrsen M."/>
            <person name="Alvarado L."/>
            <person name="Berlin A.M."/>
            <person name="Borenstein D."/>
            <person name="Chapman S.B."/>
            <person name="Chen Z."/>
            <person name="Engels R."/>
            <person name="Freedman E."/>
            <person name="Gellesch M."/>
            <person name="Goldberg J."/>
            <person name="Griggs A."/>
            <person name="Gujja S."/>
            <person name="Heilman E.R."/>
            <person name="Heiman D.I."/>
            <person name="Hepburn T.A."/>
            <person name="Howarth C."/>
            <person name="Jen D."/>
            <person name="Larson L."/>
            <person name="Mehta T."/>
            <person name="Park D."/>
            <person name="Pearson M."/>
            <person name="Richards J."/>
            <person name="Roberts A."/>
            <person name="Saif S."/>
            <person name="Shea T.D."/>
            <person name="Shenoy N."/>
            <person name="Sisk P."/>
            <person name="Stolte C."/>
            <person name="Sykes S.N."/>
            <person name="Walk T."/>
            <person name="White J."/>
            <person name="Yandava C."/>
            <person name="Izard J."/>
            <person name="Baranova O.V."/>
            <person name="Blanton J.M."/>
            <person name="Tanner A.C."/>
            <person name="Dewhirst F."/>
            <person name="Haas B."/>
            <person name="Nusbaum C."/>
            <person name="Birren B."/>
        </authorList>
    </citation>
    <scope>NUCLEOTIDE SEQUENCE [LARGE SCALE GENOMIC DNA]</scope>
    <source>
        <strain evidence="8 9">F0304</strain>
    </source>
</reference>
<dbReference type="eggNOG" id="COG0842">
    <property type="taxonomic scope" value="Bacteria"/>
</dbReference>
<feature type="transmembrane region" description="Helical" evidence="6">
    <location>
        <begin position="21"/>
        <end position="39"/>
    </location>
</feature>
<evidence type="ECO:0000256" key="2">
    <source>
        <dbReference type="ARBA" id="ARBA00022692"/>
    </source>
</evidence>
<dbReference type="InterPro" id="IPR000412">
    <property type="entry name" value="ABC_2_transport"/>
</dbReference>
<feature type="transmembrane region" description="Helical" evidence="6">
    <location>
        <begin position="148"/>
        <end position="173"/>
    </location>
</feature>
<dbReference type="InterPro" id="IPR013525">
    <property type="entry name" value="ABC2_TM"/>
</dbReference>
<proteinExistence type="predicted"/>
<feature type="transmembrane region" description="Helical" evidence="6">
    <location>
        <begin position="71"/>
        <end position="92"/>
    </location>
</feature>